<organism evidence="2 3">
    <name type="scientific">Brachybacterium paraconglomeratum</name>
    <dbReference type="NCBI Taxonomy" id="173362"/>
    <lineage>
        <taxon>Bacteria</taxon>
        <taxon>Bacillati</taxon>
        <taxon>Actinomycetota</taxon>
        <taxon>Actinomycetes</taxon>
        <taxon>Micrococcales</taxon>
        <taxon>Dermabacteraceae</taxon>
        <taxon>Brachybacterium</taxon>
    </lineage>
</organism>
<protein>
    <submittedName>
        <fullName evidence="2">Uncharacterized protein</fullName>
    </submittedName>
</protein>
<comment type="caution">
    <text evidence="2">The sequence shown here is derived from an EMBL/GenBank/DDBJ whole genome shotgun (WGS) entry which is preliminary data.</text>
</comment>
<gene>
    <name evidence="2" type="ORF">DS079_03020</name>
</gene>
<accession>A0A426SQ36</accession>
<feature type="region of interest" description="Disordered" evidence="1">
    <location>
        <begin position="76"/>
        <end position="96"/>
    </location>
</feature>
<reference evidence="2 3" key="1">
    <citation type="submission" date="2018-07" db="EMBL/GenBank/DDBJ databases">
        <title>Brachybacteriurn paraconglorneratum KCTC 9916.</title>
        <authorList>
            <person name="Li Y."/>
        </authorList>
    </citation>
    <scope>NUCLEOTIDE SEQUENCE [LARGE SCALE GENOMIC DNA]</scope>
    <source>
        <strain evidence="2 3">KCTC 9916</strain>
    </source>
</reference>
<evidence type="ECO:0000313" key="2">
    <source>
        <dbReference type="EMBL" id="RRR20381.1"/>
    </source>
</evidence>
<dbReference type="AlphaFoldDB" id="A0A426SQ36"/>
<proteinExistence type="predicted"/>
<name>A0A426SQ36_9MICO</name>
<dbReference type="RefSeq" id="WP_126984757.1">
    <property type="nucleotide sequence ID" value="NZ_ML133851.1"/>
</dbReference>
<evidence type="ECO:0000256" key="1">
    <source>
        <dbReference type="SAM" id="MobiDB-lite"/>
    </source>
</evidence>
<sequence>MRDEASERYFRPDLVGHSPELVEEHFPVLEGVGAVTVADGRFTDPYERVPIPAQDDYWWQSAIELEPAQVDELVSATAAAGASDHGGAGAPEPVSEDEVLDALVPTLEGEVQDCPGGWVDVSPALAQEKGPDVSDAGDLLELTAVCEGGSQLLTSARDM</sequence>
<dbReference type="EMBL" id="QOCI01000001">
    <property type="protein sequence ID" value="RRR20381.1"/>
    <property type="molecule type" value="Genomic_DNA"/>
</dbReference>
<dbReference type="GeneID" id="78119999"/>
<evidence type="ECO:0000313" key="3">
    <source>
        <dbReference type="Proteomes" id="UP000274327"/>
    </source>
</evidence>
<keyword evidence="3" id="KW-1185">Reference proteome</keyword>
<dbReference type="Proteomes" id="UP000274327">
    <property type="component" value="Unassembled WGS sequence"/>
</dbReference>